<dbReference type="InterPro" id="IPR006070">
    <property type="entry name" value="Sua5-like_dom"/>
</dbReference>
<evidence type="ECO:0000259" key="12">
    <source>
        <dbReference type="PROSITE" id="PS51163"/>
    </source>
</evidence>
<evidence type="ECO:0000256" key="10">
    <source>
        <dbReference type="ARBA" id="ARBA00029774"/>
    </source>
</evidence>
<dbReference type="InterPro" id="IPR050156">
    <property type="entry name" value="TC-AMP_synthase_SUA5"/>
</dbReference>
<dbReference type="InterPro" id="IPR017945">
    <property type="entry name" value="DHBP_synth_RibB-like_a/b_dom"/>
</dbReference>
<dbReference type="GO" id="GO:0000049">
    <property type="term" value="F:tRNA binding"/>
    <property type="evidence" value="ECO:0007669"/>
    <property type="project" value="TreeGrafter"/>
</dbReference>
<evidence type="ECO:0000256" key="9">
    <source>
        <dbReference type="ARBA" id="ARBA00022840"/>
    </source>
</evidence>
<evidence type="ECO:0000256" key="11">
    <source>
        <dbReference type="ARBA" id="ARBA00048366"/>
    </source>
</evidence>
<comment type="similarity">
    <text evidence="2">Belongs to the SUA5 family.</text>
</comment>
<reference evidence="13" key="1">
    <citation type="submission" date="2020-02" db="EMBL/GenBank/DDBJ databases">
        <authorList>
            <person name="Meier V. D."/>
        </authorList>
    </citation>
    <scope>NUCLEOTIDE SEQUENCE</scope>
    <source>
        <strain evidence="13">AVDCRST_MAG28</strain>
    </source>
</reference>
<comment type="subcellular location">
    <subcellularLocation>
        <location evidence="1">Cytoplasm</location>
    </subcellularLocation>
</comment>
<dbReference type="Pfam" id="PF01300">
    <property type="entry name" value="Sua5_yciO_yrdC"/>
    <property type="match status" value="1"/>
</dbReference>
<accession>A0A6J4Q458</accession>
<sequence>MRLVSAWKAAELLREGKVGLVPTETVVGLVSDAHGLGRLFETKARDPGKPIAMLCSSVESALLRFEEAPPLAWLLAERCWPGPLTMVLDDGNGGTVGLRVPDHPSMREVFAYGASTYYATSANLSGEPAPAALGGVDPRVVRSVDFCLPGTPGGGEASAVVDLSGGRTRLIRPGPGLSEDILLLLDAEGAAPRIYPPFAV</sequence>
<evidence type="ECO:0000256" key="5">
    <source>
        <dbReference type="ARBA" id="ARBA00022679"/>
    </source>
</evidence>
<dbReference type="PANTHER" id="PTHR17490">
    <property type="entry name" value="SUA5"/>
    <property type="match status" value="1"/>
</dbReference>
<gene>
    <name evidence="13" type="ORF">AVDCRST_MAG28-1691</name>
</gene>
<dbReference type="GO" id="GO:0006450">
    <property type="term" value="P:regulation of translational fidelity"/>
    <property type="evidence" value="ECO:0007669"/>
    <property type="project" value="TreeGrafter"/>
</dbReference>
<feature type="domain" description="YrdC-like" evidence="12">
    <location>
        <begin position="3"/>
        <end position="176"/>
    </location>
</feature>
<comment type="catalytic activity">
    <reaction evidence="11">
        <text>L-threonine + hydrogencarbonate + ATP = L-threonylcarbamoyladenylate + diphosphate + H2O</text>
        <dbReference type="Rhea" id="RHEA:36407"/>
        <dbReference type="ChEBI" id="CHEBI:15377"/>
        <dbReference type="ChEBI" id="CHEBI:17544"/>
        <dbReference type="ChEBI" id="CHEBI:30616"/>
        <dbReference type="ChEBI" id="CHEBI:33019"/>
        <dbReference type="ChEBI" id="CHEBI:57926"/>
        <dbReference type="ChEBI" id="CHEBI:73682"/>
        <dbReference type="EC" id="2.7.7.87"/>
    </reaction>
</comment>
<evidence type="ECO:0000256" key="1">
    <source>
        <dbReference type="ARBA" id="ARBA00004496"/>
    </source>
</evidence>
<keyword evidence="9" id="KW-0067">ATP-binding</keyword>
<evidence type="ECO:0000313" key="13">
    <source>
        <dbReference type="EMBL" id="CAA9434274.1"/>
    </source>
</evidence>
<keyword evidence="4" id="KW-0963">Cytoplasm</keyword>
<dbReference type="SUPFAM" id="SSF55821">
    <property type="entry name" value="YrdC/RibB"/>
    <property type="match status" value="1"/>
</dbReference>
<keyword evidence="8" id="KW-0547">Nucleotide-binding</keyword>
<evidence type="ECO:0000256" key="2">
    <source>
        <dbReference type="ARBA" id="ARBA00007663"/>
    </source>
</evidence>
<keyword evidence="7" id="KW-0548">Nucleotidyltransferase</keyword>
<dbReference type="GO" id="GO:0008033">
    <property type="term" value="P:tRNA processing"/>
    <property type="evidence" value="ECO:0007669"/>
    <property type="project" value="UniProtKB-KW"/>
</dbReference>
<dbReference type="AlphaFoldDB" id="A0A6J4Q458"/>
<dbReference type="GO" id="GO:0061710">
    <property type="term" value="F:L-threonylcarbamoyladenylate synthase"/>
    <property type="evidence" value="ECO:0007669"/>
    <property type="project" value="UniProtKB-EC"/>
</dbReference>
<keyword evidence="5" id="KW-0808">Transferase</keyword>
<dbReference type="PANTHER" id="PTHR17490:SF16">
    <property type="entry name" value="THREONYLCARBAMOYL-AMP SYNTHASE"/>
    <property type="match status" value="1"/>
</dbReference>
<dbReference type="GO" id="GO:0003725">
    <property type="term" value="F:double-stranded RNA binding"/>
    <property type="evidence" value="ECO:0007669"/>
    <property type="project" value="InterPro"/>
</dbReference>
<keyword evidence="6" id="KW-0819">tRNA processing</keyword>
<proteinExistence type="inferred from homology"/>
<protein>
    <recommendedName>
        <fullName evidence="10">L-threonylcarbamoyladenylate synthase</fullName>
        <ecNumber evidence="3">2.7.7.87</ecNumber>
    </recommendedName>
    <alternativeName>
        <fullName evidence="10">L-threonylcarbamoyladenylate synthase</fullName>
    </alternativeName>
</protein>
<evidence type="ECO:0000256" key="3">
    <source>
        <dbReference type="ARBA" id="ARBA00012584"/>
    </source>
</evidence>
<dbReference type="GO" id="GO:0005737">
    <property type="term" value="C:cytoplasm"/>
    <property type="evidence" value="ECO:0007669"/>
    <property type="project" value="UniProtKB-SubCell"/>
</dbReference>
<dbReference type="EC" id="2.7.7.87" evidence="3"/>
<dbReference type="PROSITE" id="PS51163">
    <property type="entry name" value="YRDC"/>
    <property type="match status" value="1"/>
</dbReference>
<evidence type="ECO:0000256" key="8">
    <source>
        <dbReference type="ARBA" id="ARBA00022741"/>
    </source>
</evidence>
<evidence type="ECO:0000256" key="6">
    <source>
        <dbReference type="ARBA" id="ARBA00022694"/>
    </source>
</evidence>
<evidence type="ECO:0000256" key="7">
    <source>
        <dbReference type="ARBA" id="ARBA00022695"/>
    </source>
</evidence>
<dbReference type="EMBL" id="CADCVE010000001">
    <property type="protein sequence ID" value="CAA9434274.1"/>
    <property type="molecule type" value="Genomic_DNA"/>
</dbReference>
<dbReference type="GO" id="GO:0005524">
    <property type="term" value="F:ATP binding"/>
    <property type="evidence" value="ECO:0007669"/>
    <property type="project" value="UniProtKB-KW"/>
</dbReference>
<evidence type="ECO:0000256" key="4">
    <source>
        <dbReference type="ARBA" id="ARBA00022490"/>
    </source>
</evidence>
<name>A0A6J4Q458_9ACTN</name>
<organism evidence="13">
    <name type="scientific">uncultured Rubrobacteraceae bacterium</name>
    <dbReference type="NCBI Taxonomy" id="349277"/>
    <lineage>
        <taxon>Bacteria</taxon>
        <taxon>Bacillati</taxon>
        <taxon>Actinomycetota</taxon>
        <taxon>Rubrobacteria</taxon>
        <taxon>Rubrobacterales</taxon>
        <taxon>Rubrobacteraceae</taxon>
        <taxon>environmental samples</taxon>
    </lineage>
</organism>
<dbReference type="Gene3D" id="3.90.870.10">
    <property type="entry name" value="DHBP synthase"/>
    <property type="match status" value="1"/>
</dbReference>